<gene>
    <name evidence="1" type="ORF">LP422_11025</name>
</gene>
<sequence>MNSADPTASMSRHVGTLTLTVWPDSPLGEHQRYAYRIEDTATGQTLVGRDLFTGAGAPVAPDRAMRDLAAFPGSGRRRPPVRHRQPRQQARA</sequence>
<name>A0AC61U155_9MICO</name>
<dbReference type="EMBL" id="CP087977">
    <property type="protein sequence ID" value="UUZ43542.1"/>
    <property type="molecule type" value="Genomic_DNA"/>
</dbReference>
<dbReference type="Proteomes" id="UP001059663">
    <property type="component" value="Chromosome"/>
</dbReference>
<reference evidence="1" key="1">
    <citation type="submission" date="2021-11" db="EMBL/GenBank/DDBJ databases">
        <title>Study of the species diversity of bacterial strains isolated from a unique natural object - Shulgan-Tash cave (Bashkiria).</title>
        <authorList>
            <person name="Sazanova A.L."/>
            <person name="Chirak E.R."/>
            <person name="Safronova V.I."/>
        </authorList>
    </citation>
    <scope>NUCLEOTIDE SEQUENCE</scope>
    <source>
        <strain evidence="1">P1</strain>
    </source>
</reference>
<evidence type="ECO:0000313" key="1">
    <source>
        <dbReference type="EMBL" id="UUZ43542.1"/>
    </source>
</evidence>
<proteinExistence type="predicted"/>
<organism evidence="1 2">
    <name type="scientific">Janibacter limosus</name>
    <dbReference type="NCBI Taxonomy" id="53458"/>
    <lineage>
        <taxon>Bacteria</taxon>
        <taxon>Bacillati</taxon>
        <taxon>Actinomycetota</taxon>
        <taxon>Actinomycetes</taxon>
        <taxon>Micrococcales</taxon>
        <taxon>Intrasporangiaceae</taxon>
        <taxon>Janibacter</taxon>
    </lineage>
</organism>
<evidence type="ECO:0000313" key="2">
    <source>
        <dbReference type="Proteomes" id="UP001059663"/>
    </source>
</evidence>
<accession>A0AC61U155</accession>
<protein>
    <submittedName>
        <fullName evidence="1">Uncharacterized protein</fullName>
    </submittedName>
</protein>